<evidence type="ECO:0000313" key="1">
    <source>
        <dbReference type="EMBL" id="ABU57658.1"/>
    </source>
</evidence>
<dbReference type="KEGG" id="rca:Rcas_1565"/>
<sequence length="89" mass="9252">MANTRSLLTGIALGVGATLAARDVLPLLAPLARPALKQGIKAALLSYERGREMAALLVETLSDIAAEVQVELQTQGAGDPTTVNVRIES</sequence>
<protein>
    <recommendedName>
        <fullName evidence="3">DUF5132 domain-containing protein</fullName>
    </recommendedName>
</protein>
<keyword evidence="2" id="KW-1185">Reference proteome</keyword>
<dbReference type="OrthoDB" id="9908185at2"/>
<dbReference type="HOGENOM" id="CLU_2495938_0_0_0"/>
<dbReference type="Proteomes" id="UP000000263">
    <property type="component" value="Chromosome"/>
</dbReference>
<evidence type="ECO:0000313" key="2">
    <source>
        <dbReference type="Proteomes" id="UP000000263"/>
    </source>
</evidence>
<reference evidence="1 2" key="1">
    <citation type="submission" date="2007-08" db="EMBL/GenBank/DDBJ databases">
        <title>Complete sequence of Roseiflexus castenholzii DSM 13941.</title>
        <authorList>
            <consortium name="US DOE Joint Genome Institute"/>
            <person name="Copeland A."/>
            <person name="Lucas S."/>
            <person name="Lapidus A."/>
            <person name="Barry K."/>
            <person name="Glavina del Rio T."/>
            <person name="Dalin E."/>
            <person name="Tice H."/>
            <person name="Pitluck S."/>
            <person name="Thompson L.S."/>
            <person name="Brettin T."/>
            <person name="Bruce D."/>
            <person name="Detter J.C."/>
            <person name="Han C."/>
            <person name="Tapia R."/>
            <person name="Schmutz J."/>
            <person name="Larimer F."/>
            <person name="Land M."/>
            <person name="Hauser L."/>
            <person name="Kyrpides N."/>
            <person name="Mikhailova N."/>
            <person name="Bryant D.A."/>
            <person name="Hanada S."/>
            <person name="Tsukatani Y."/>
            <person name="Richardson P."/>
        </authorList>
    </citation>
    <scope>NUCLEOTIDE SEQUENCE [LARGE SCALE GENOMIC DNA]</scope>
    <source>
        <strain evidence="2">DSM 13941 / HLO8</strain>
    </source>
</reference>
<organism evidence="1 2">
    <name type="scientific">Roseiflexus castenholzii (strain DSM 13941 / HLO8)</name>
    <dbReference type="NCBI Taxonomy" id="383372"/>
    <lineage>
        <taxon>Bacteria</taxon>
        <taxon>Bacillati</taxon>
        <taxon>Chloroflexota</taxon>
        <taxon>Chloroflexia</taxon>
        <taxon>Chloroflexales</taxon>
        <taxon>Roseiflexineae</taxon>
        <taxon>Roseiflexaceae</taxon>
        <taxon>Roseiflexus</taxon>
    </lineage>
</organism>
<accession>A7NJI8</accession>
<dbReference type="EMBL" id="CP000804">
    <property type="protein sequence ID" value="ABU57658.1"/>
    <property type="molecule type" value="Genomic_DNA"/>
</dbReference>
<dbReference type="RefSeq" id="WP_012120086.1">
    <property type="nucleotide sequence ID" value="NC_009767.1"/>
</dbReference>
<dbReference type="STRING" id="383372.Rcas_1565"/>
<gene>
    <name evidence="1" type="ordered locus">Rcas_1565</name>
</gene>
<dbReference type="AlphaFoldDB" id="A7NJI8"/>
<name>A7NJI8_ROSCS</name>
<evidence type="ECO:0008006" key="3">
    <source>
        <dbReference type="Google" id="ProtNLM"/>
    </source>
</evidence>
<proteinExistence type="predicted"/>